<protein>
    <submittedName>
        <fullName evidence="1">Uncharacterized protein n080L</fullName>
    </submittedName>
</protein>
<sequence length="131" mass="14490">MCPHLGRLFLPLSSPLGERRGLSPFVGCKFSVFLGVCLDSLALPHKCSYVPAPAVITCICNCLHKWFCFLLKICSRGICPLCVFQEHFLSSCSRLCLFLGLLQMLLLPDKAFACARSPGCTGRLCLFLWCV</sequence>
<dbReference type="KEGG" id="vg:5470055"/>
<name>A7J6D4_PBCVF</name>
<reference evidence="1 2" key="1">
    <citation type="journal article" date="2007" name="Virology">
        <title>Sequence and annotation of the 314-kb MT325 and the 321-kb FR483 viruses that infect Chlorella Pbi.</title>
        <authorList>
            <person name="Fitzgerald L.A."/>
            <person name="Graves M.V."/>
            <person name="Li X."/>
            <person name="Feldblyum T."/>
            <person name="Hartigan J."/>
            <person name="Van Etten J.L."/>
        </authorList>
    </citation>
    <scope>NUCLEOTIDE SEQUENCE [LARGE SCALE GENOMIC DNA]</scope>
    <source>
        <strain evidence="1 2">FR483</strain>
    </source>
</reference>
<evidence type="ECO:0000313" key="2">
    <source>
        <dbReference type="Proteomes" id="UP000204095"/>
    </source>
</evidence>
<organism evidence="1 2">
    <name type="scientific">Paramecium bursaria Chlorella virus FR483</name>
    <name type="common">PBCV-FR483</name>
    <dbReference type="NCBI Taxonomy" id="399781"/>
    <lineage>
        <taxon>Viruses</taxon>
        <taxon>Varidnaviria</taxon>
        <taxon>Bamfordvirae</taxon>
        <taxon>Nucleocytoviricota</taxon>
        <taxon>Megaviricetes</taxon>
        <taxon>Algavirales</taxon>
        <taxon>Phycodnaviridae</taxon>
        <taxon>Chlorovirus</taxon>
        <taxon>Chlorovirus conductrix</taxon>
        <taxon>Paramecium bursaria Chlorella virus A1</taxon>
    </lineage>
</organism>
<proteinExistence type="predicted"/>
<dbReference type="EMBL" id="DQ890022">
    <property type="protein sequence ID" value="ABT15365.1"/>
    <property type="molecule type" value="Genomic_DNA"/>
</dbReference>
<dbReference type="Proteomes" id="UP000204095">
    <property type="component" value="Segment"/>
</dbReference>
<gene>
    <name evidence="1" type="primary">n080L</name>
    <name evidence="1" type="ORF">FR483_n080L</name>
</gene>
<dbReference type="RefSeq" id="YP_001425712.1">
    <property type="nucleotide sequence ID" value="NC_008603.1"/>
</dbReference>
<accession>A7J6D4</accession>
<dbReference type="GeneID" id="5470055"/>
<evidence type="ECO:0000313" key="1">
    <source>
        <dbReference type="EMBL" id="ABT15365.1"/>
    </source>
</evidence>
<organismHost>
    <name type="scientific">Paramecium bursaria</name>
    <dbReference type="NCBI Taxonomy" id="74790"/>
</organismHost>